<evidence type="ECO:0000313" key="3">
    <source>
        <dbReference type="Proteomes" id="UP000309488"/>
    </source>
</evidence>
<dbReference type="Proteomes" id="UP000309488">
    <property type="component" value="Unassembled WGS sequence"/>
</dbReference>
<reference evidence="2 3" key="1">
    <citation type="submission" date="2019-04" db="EMBL/GenBank/DDBJ databases">
        <title>Pedobacter sp. RP-3-22 sp. nov., isolated from Arctic soil.</title>
        <authorList>
            <person name="Dahal R.H."/>
            <person name="Kim D.-U."/>
        </authorList>
    </citation>
    <scope>NUCLEOTIDE SEQUENCE [LARGE SCALE GENOMIC DNA]</scope>
    <source>
        <strain evidence="2 3">RP-3-22</strain>
    </source>
</reference>
<dbReference type="InterPro" id="IPR004316">
    <property type="entry name" value="SWEET_rpt"/>
</dbReference>
<feature type="transmembrane region" description="Helical" evidence="1">
    <location>
        <begin position="38"/>
        <end position="56"/>
    </location>
</feature>
<keyword evidence="3" id="KW-1185">Reference proteome</keyword>
<dbReference type="FunFam" id="1.20.1280.290:FF:000007">
    <property type="entry name" value="Bidirectional sugar transporter SWEET7"/>
    <property type="match status" value="1"/>
</dbReference>
<feature type="transmembrane region" description="Helical" evidence="1">
    <location>
        <begin position="62"/>
        <end position="83"/>
    </location>
</feature>
<dbReference type="InterPro" id="IPR047662">
    <property type="entry name" value="SemiSWEET"/>
</dbReference>
<protein>
    <recommendedName>
        <fullName evidence="4">MtN3 and saliva related transmembrane protein</fullName>
    </recommendedName>
</protein>
<gene>
    <name evidence="2" type="ORF">FA048_16035</name>
</gene>
<dbReference type="AlphaFoldDB" id="A0A4U1CJV6"/>
<keyword evidence="1" id="KW-1133">Transmembrane helix</keyword>
<evidence type="ECO:0000313" key="2">
    <source>
        <dbReference type="EMBL" id="TKC06834.1"/>
    </source>
</evidence>
<keyword evidence="1" id="KW-0812">Transmembrane</keyword>
<evidence type="ECO:0000256" key="1">
    <source>
        <dbReference type="SAM" id="Phobius"/>
    </source>
</evidence>
<dbReference type="Gene3D" id="1.20.1280.290">
    <property type="match status" value="1"/>
</dbReference>
<dbReference type="Pfam" id="PF03083">
    <property type="entry name" value="MtN3_slv"/>
    <property type="match status" value="1"/>
</dbReference>
<name>A0A4U1CJV6_9SPHI</name>
<organism evidence="2 3">
    <name type="scientific">Pedobacter polaris</name>
    <dbReference type="NCBI Taxonomy" id="2571273"/>
    <lineage>
        <taxon>Bacteria</taxon>
        <taxon>Pseudomonadati</taxon>
        <taxon>Bacteroidota</taxon>
        <taxon>Sphingobacteriia</taxon>
        <taxon>Sphingobacteriales</taxon>
        <taxon>Sphingobacteriaceae</taxon>
        <taxon>Pedobacter</taxon>
    </lineage>
</organism>
<dbReference type="GO" id="GO:0051119">
    <property type="term" value="F:sugar transmembrane transporter activity"/>
    <property type="evidence" value="ECO:0007669"/>
    <property type="project" value="InterPro"/>
</dbReference>
<feature type="transmembrane region" description="Helical" evidence="1">
    <location>
        <begin position="6"/>
        <end position="26"/>
    </location>
</feature>
<dbReference type="OrthoDB" id="122062at2"/>
<proteinExistence type="predicted"/>
<keyword evidence="1" id="KW-0472">Membrane</keyword>
<dbReference type="GO" id="GO:0016020">
    <property type="term" value="C:membrane"/>
    <property type="evidence" value="ECO:0007669"/>
    <property type="project" value="InterPro"/>
</dbReference>
<sequence>MEIKTIIGISAGVLTAVSSLPQIIKVLKDKKAQAVSPVMYFVLLVGNALWCYYGILLDELPITITNAFSVVCDIIMIVLNYRFSKKTK</sequence>
<dbReference type="NCBIfam" id="NF037968">
    <property type="entry name" value="SemiSWEET_2"/>
    <property type="match status" value="1"/>
</dbReference>
<evidence type="ECO:0008006" key="4">
    <source>
        <dbReference type="Google" id="ProtNLM"/>
    </source>
</evidence>
<accession>A0A4U1CJV6</accession>
<comment type="caution">
    <text evidence="2">The sequence shown here is derived from an EMBL/GenBank/DDBJ whole genome shotgun (WGS) entry which is preliminary data.</text>
</comment>
<dbReference type="EMBL" id="SWBR01000004">
    <property type="protein sequence ID" value="TKC06834.1"/>
    <property type="molecule type" value="Genomic_DNA"/>
</dbReference>